<dbReference type="GO" id="GO:0015031">
    <property type="term" value="P:protein transport"/>
    <property type="evidence" value="ECO:0007669"/>
    <property type="project" value="UniProtKB-KW"/>
</dbReference>
<reference evidence="9" key="1">
    <citation type="submission" date="2021-02" db="EMBL/GenBank/DDBJ databases">
        <authorList>
            <person name="Nowell W R."/>
        </authorList>
    </citation>
    <scope>NUCLEOTIDE SEQUENCE</scope>
</reference>
<dbReference type="Proteomes" id="UP000681720">
    <property type="component" value="Unassembled WGS sequence"/>
</dbReference>
<dbReference type="InterPro" id="IPR004813">
    <property type="entry name" value="OPT"/>
</dbReference>
<dbReference type="EMBL" id="CAJOBH010037206">
    <property type="protein sequence ID" value="CAF4309024.1"/>
    <property type="molecule type" value="Genomic_DNA"/>
</dbReference>
<evidence type="ECO:0000256" key="5">
    <source>
        <dbReference type="ARBA" id="ARBA00022927"/>
    </source>
</evidence>
<evidence type="ECO:0000256" key="4">
    <source>
        <dbReference type="ARBA" id="ARBA00022856"/>
    </source>
</evidence>
<dbReference type="Proteomes" id="UP000681967">
    <property type="component" value="Unassembled WGS sequence"/>
</dbReference>
<keyword evidence="6 8" id="KW-1133">Transmembrane helix</keyword>
<keyword evidence="4" id="KW-0571">Peptide transport</keyword>
<keyword evidence="3 8" id="KW-0812">Transmembrane</keyword>
<protein>
    <submittedName>
        <fullName evidence="9">Uncharacterized protein</fullName>
    </submittedName>
</protein>
<proteinExistence type="predicted"/>
<accession>A0A8S2TZH3</accession>
<keyword evidence="5" id="KW-0653">Protein transport</keyword>
<comment type="subcellular location">
    <subcellularLocation>
        <location evidence="1">Membrane</location>
        <topology evidence="1">Multi-pass membrane protein</topology>
    </subcellularLocation>
</comment>
<keyword evidence="7 8" id="KW-0472">Membrane</keyword>
<evidence type="ECO:0000256" key="6">
    <source>
        <dbReference type="ARBA" id="ARBA00022989"/>
    </source>
</evidence>
<sequence>MNNIPHICTRENPRWTCPNANTFFSASIIWGAIGPIKMFGKGSIYSHLLYGFLIGAILPIITWSLTK</sequence>
<evidence type="ECO:0000256" key="8">
    <source>
        <dbReference type="SAM" id="Phobius"/>
    </source>
</evidence>
<evidence type="ECO:0000256" key="7">
    <source>
        <dbReference type="ARBA" id="ARBA00023136"/>
    </source>
</evidence>
<feature type="non-terminal residue" evidence="9">
    <location>
        <position position="1"/>
    </location>
</feature>
<dbReference type="PANTHER" id="PTHR22601">
    <property type="entry name" value="ISP4 LIKE PROTEIN"/>
    <property type="match status" value="1"/>
</dbReference>
<evidence type="ECO:0000256" key="1">
    <source>
        <dbReference type="ARBA" id="ARBA00004141"/>
    </source>
</evidence>
<dbReference type="EMBL" id="CAJOBJ010064985">
    <property type="protein sequence ID" value="CAF4434534.1"/>
    <property type="molecule type" value="Genomic_DNA"/>
</dbReference>
<dbReference type="InterPro" id="IPR004648">
    <property type="entry name" value="Oligpept_transpt"/>
</dbReference>
<organism evidence="9 11">
    <name type="scientific">Rotaria magnacalcarata</name>
    <dbReference type="NCBI Taxonomy" id="392030"/>
    <lineage>
        <taxon>Eukaryota</taxon>
        <taxon>Metazoa</taxon>
        <taxon>Spiralia</taxon>
        <taxon>Gnathifera</taxon>
        <taxon>Rotifera</taxon>
        <taxon>Eurotatoria</taxon>
        <taxon>Bdelloidea</taxon>
        <taxon>Philodinida</taxon>
        <taxon>Philodinidae</taxon>
        <taxon>Rotaria</taxon>
    </lineage>
</organism>
<evidence type="ECO:0000313" key="9">
    <source>
        <dbReference type="EMBL" id="CAF4309024.1"/>
    </source>
</evidence>
<dbReference type="Pfam" id="PF03169">
    <property type="entry name" value="OPT"/>
    <property type="match status" value="1"/>
</dbReference>
<keyword evidence="2" id="KW-0813">Transport</keyword>
<comment type="caution">
    <text evidence="9">The sequence shown here is derived from an EMBL/GenBank/DDBJ whole genome shotgun (WGS) entry which is preliminary data.</text>
</comment>
<dbReference type="GO" id="GO:0035673">
    <property type="term" value="F:oligopeptide transmembrane transporter activity"/>
    <property type="evidence" value="ECO:0007669"/>
    <property type="project" value="InterPro"/>
</dbReference>
<evidence type="ECO:0000313" key="11">
    <source>
        <dbReference type="Proteomes" id="UP000681967"/>
    </source>
</evidence>
<gene>
    <name evidence="9" type="ORF">BYL167_LOCUS27798</name>
    <name evidence="10" type="ORF">GIL414_LOCUS31683</name>
</gene>
<evidence type="ECO:0000256" key="3">
    <source>
        <dbReference type="ARBA" id="ARBA00022692"/>
    </source>
</evidence>
<dbReference type="GO" id="GO:0016020">
    <property type="term" value="C:membrane"/>
    <property type="evidence" value="ECO:0007669"/>
    <property type="project" value="UniProtKB-SubCell"/>
</dbReference>
<dbReference type="AlphaFoldDB" id="A0A8S2TZH3"/>
<evidence type="ECO:0000313" key="10">
    <source>
        <dbReference type="EMBL" id="CAF4434534.1"/>
    </source>
</evidence>
<feature type="transmembrane region" description="Helical" evidence="8">
    <location>
        <begin position="48"/>
        <end position="66"/>
    </location>
</feature>
<name>A0A8S2TZH3_9BILA</name>
<evidence type="ECO:0000256" key="2">
    <source>
        <dbReference type="ARBA" id="ARBA00022448"/>
    </source>
</evidence>